<dbReference type="KEGG" id="lrs:PX52LOC_01854"/>
<reference evidence="3" key="1">
    <citation type="submission" date="2019-08" db="EMBL/GenBank/DDBJ databases">
        <title>Limnoglobus roseus gen. nov., sp. nov., a novel freshwater planctomycete with a giant genome from the family Gemmataceae.</title>
        <authorList>
            <person name="Kulichevskaya I.S."/>
            <person name="Naumoff D.G."/>
            <person name="Miroshnikov K."/>
            <person name="Ivanova A."/>
            <person name="Philippov D.A."/>
            <person name="Hakobyan A."/>
            <person name="Rijpstra I.C."/>
            <person name="Sinninghe Damste J.S."/>
            <person name="Liesack W."/>
            <person name="Dedysh S.N."/>
        </authorList>
    </citation>
    <scope>NUCLEOTIDE SEQUENCE [LARGE SCALE GENOMIC DNA]</scope>
    <source>
        <strain evidence="3">PX52</strain>
    </source>
</reference>
<dbReference type="EMBL" id="CP042425">
    <property type="protein sequence ID" value="QEL14951.1"/>
    <property type="molecule type" value="Genomic_DNA"/>
</dbReference>
<evidence type="ECO:0000256" key="1">
    <source>
        <dbReference type="SAM" id="Phobius"/>
    </source>
</evidence>
<evidence type="ECO:0000313" key="2">
    <source>
        <dbReference type="EMBL" id="QEL14951.1"/>
    </source>
</evidence>
<feature type="transmembrane region" description="Helical" evidence="1">
    <location>
        <begin position="50"/>
        <end position="68"/>
    </location>
</feature>
<organism evidence="2 3">
    <name type="scientific">Limnoglobus roseus</name>
    <dbReference type="NCBI Taxonomy" id="2598579"/>
    <lineage>
        <taxon>Bacteria</taxon>
        <taxon>Pseudomonadati</taxon>
        <taxon>Planctomycetota</taxon>
        <taxon>Planctomycetia</taxon>
        <taxon>Gemmatales</taxon>
        <taxon>Gemmataceae</taxon>
        <taxon>Limnoglobus</taxon>
    </lineage>
</organism>
<evidence type="ECO:0000313" key="3">
    <source>
        <dbReference type="Proteomes" id="UP000324974"/>
    </source>
</evidence>
<protein>
    <submittedName>
        <fullName evidence="2">Uncharacterized protein</fullName>
    </submittedName>
</protein>
<dbReference type="RefSeq" id="WP_149109806.1">
    <property type="nucleotide sequence ID" value="NZ_CP042425.1"/>
</dbReference>
<name>A0A5C1A6Y5_9BACT</name>
<sequence length="120" mass="12694">MQVDVSESEAAEGLCRVPVCIGCWRPATGVGRVRLSGVNAPTAPAGSTDTIGGILAIVTAVAAIVTWARSDKATITYPACWRHRWVSRPLLRLVSKADGRVRLDGVSPEFHAAWVAGRAT</sequence>
<keyword evidence="3" id="KW-1185">Reference proteome</keyword>
<proteinExistence type="predicted"/>
<keyword evidence="1" id="KW-1133">Transmembrane helix</keyword>
<keyword evidence="1" id="KW-0472">Membrane</keyword>
<dbReference type="AlphaFoldDB" id="A0A5C1A6Y5"/>
<keyword evidence="1" id="KW-0812">Transmembrane</keyword>
<accession>A0A5C1A6Y5</accession>
<dbReference type="Proteomes" id="UP000324974">
    <property type="component" value="Chromosome"/>
</dbReference>
<gene>
    <name evidence="2" type="ORF">PX52LOC_01854</name>
</gene>